<accession>A0A218WGF9</accession>
<reference evidence="2" key="1">
    <citation type="journal article" date="2017" name="Plant J.">
        <title>The pomegranate (Punica granatum L.) genome and the genomics of punicalagin biosynthesis.</title>
        <authorList>
            <person name="Qin G."/>
            <person name="Xu C."/>
            <person name="Ming R."/>
            <person name="Tang H."/>
            <person name="Guyot R."/>
            <person name="Kramer E.M."/>
            <person name="Hu Y."/>
            <person name="Yi X."/>
            <person name="Qi Y."/>
            <person name="Xu X."/>
            <person name="Gao Z."/>
            <person name="Pan H."/>
            <person name="Jian J."/>
            <person name="Tian Y."/>
            <person name="Yue Z."/>
            <person name="Xu Y."/>
        </authorList>
    </citation>
    <scope>NUCLEOTIDE SEQUENCE [LARGE SCALE GENOMIC DNA]</scope>
    <source>
        <strain evidence="2">cv. Dabenzi</strain>
    </source>
</reference>
<evidence type="ECO:0000313" key="1">
    <source>
        <dbReference type="EMBL" id="OWM71559.1"/>
    </source>
</evidence>
<name>A0A218WGF9_PUNGR</name>
<protein>
    <submittedName>
        <fullName evidence="1">Uncharacterized protein</fullName>
    </submittedName>
</protein>
<dbReference type="EMBL" id="MTKT01004399">
    <property type="protein sequence ID" value="OWM71559.1"/>
    <property type="molecule type" value="Genomic_DNA"/>
</dbReference>
<dbReference type="Proteomes" id="UP000197138">
    <property type="component" value="Unassembled WGS sequence"/>
</dbReference>
<sequence>MKDKLRFGGILGQSLEISATNPNLPASVSFAYLILVHPLGLLNTILILCHSSALYAGKTLQSFRGFFLKPVRLRRPSDLFCVCALAFGTRLAWDELLPVLSLVARSRGHEAGALFTAVQRTFLGFADEVRRVEIDMEYRDRNLCSGGEALGHRDRDGGIPQQREPEARVTADARLLSVAAVLEVTLPLLGVGQEGDRHRSRCSGRLVA</sequence>
<evidence type="ECO:0000313" key="2">
    <source>
        <dbReference type="Proteomes" id="UP000197138"/>
    </source>
</evidence>
<proteinExistence type="predicted"/>
<dbReference type="AlphaFoldDB" id="A0A218WGF9"/>
<comment type="caution">
    <text evidence="1">The sequence shown here is derived from an EMBL/GenBank/DDBJ whole genome shotgun (WGS) entry which is preliminary data.</text>
</comment>
<organism evidence="1 2">
    <name type="scientific">Punica granatum</name>
    <name type="common">Pomegranate</name>
    <dbReference type="NCBI Taxonomy" id="22663"/>
    <lineage>
        <taxon>Eukaryota</taxon>
        <taxon>Viridiplantae</taxon>
        <taxon>Streptophyta</taxon>
        <taxon>Embryophyta</taxon>
        <taxon>Tracheophyta</taxon>
        <taxon>Spermatophyta</taxon>
        <taxon>Magnoliopsida</taxon>
        <taxon>eudicotyledons</taxon>
        <taxon>Gunneridae</taxon>
        <taxon>Pentapetalae</taxon>
        <taxon>rosids</taxon>
        <taxon>malvids</taxon>
        <taxon>Myrtales</taxon>
        <taxon>Lythraceae</taxon>
        <taxon>Punica</taxon>
    </lineage>
</organism>
<gene>
    <name evidence="1" type="ORF">CDL15_Pgr005746</name>
</gene>